<evidence type="ECO:0000313" key="2">
    <source>
        <dbReference type="EMBL" id="KAB7886369.1"/>
    </source>
</evidence>
<keyword evidence="1" id="KW-0732">Signal</keyword>
<evidence type="ECO:0000313" key="6">
    <source>
        <dbReference type="Proteomes" id="UP000472839"/>
    </source>
</evidence>
<feature type="signal peptide" evidence="1">
    <location>
        <begin position="1"/>
        <end position="26"/>
    </location>
</feature>
<keyword evidence="5" id="KW-1185">Reference proteome</keyword>
<dbReference type="EMBL" id="WFKK01000004">
    <property type="protein sequence ID" value="KAB7890661.1"/>
    <property type="molecule type" value="Genomic_DNA"/>
</dbReference>
<protein>
    <submittedName>
        <fullName evidence="2">Uncharacterized protein</fullName>
    </submittedName>
</protein>
<comment type="caution">
    <text evidence="2">The sequence shown here is derived from an EMBL/GenBank/DDBJ whole genome shotgun (WGS) entry which is preliminary data.</text>
</comment>
<dbReference type="Proteomes" id="UP000472839">
    <property type="component" value="Unassembled WGS sequence"/>
</dbReference>
<name>A0A6L4WPW2_9BACT</name>
<dbReference type="Proteomes" id="UP000461010">
    <property type="component" value="Unassembled WGS sequence"/>
</dbReference>
<accession>A0A6L4WPW2</accession>
<evidence type="ECO:0000313" key="3">
    <source>
        <dbReference type="EMBL" id="KAB7890661.1"/>
    </source>
</evidence>
<dbReference type="RefSeq" id="WP_152188169.1">
    <property type="nucleotide sequence ID" value="NZ_WFKI01000003.1"/>
</dbReference>
<evidence type="ECO:0000313" key="5">
    <source>
        <dbReference type="Proteomes" id="UP000461010"/>
    </source>
</evidence>
<dbReference type="EMBL" id="WFKK01000042">
    <property type="protein sequence ID" value="KAB7886369.1"/>
    <property type="molecule type" value="Genomic_DNA"/>
</dbReference>
<evidence type="ECO:0000256" key="1">
    <source>
        <dbReference type="SAM" id="SignalP"/>
    </source>
</evidence>
<proteinExistence type="predicted"/>
<feature type="chain" id="PRO_5044644497" evidence="1">
    <location>
        <begin position="27"/>
        <end position="118"/>
    </location>
</feature>
<dbReference type="EMBL" id="WFKJ01000005">
    <property type="protein sequence ID" value="KAB7892356.1"/>
    <property type="molecule type" value="Genomic_DNA"/>
</dbReference>
<sequence>MKKLTTTIIGLSLVVGSALSANDNFASFYPLENNDTPSYLLDNSKVEAYQTLSKASTQDNTFASFYPLENNDTPDYLASFSDNKGEVFQTLAKSSIEHCTLTAFYPEENVDTRVQTSC</sequence>
<evidence type="ECO:0000313" key="4">
    <source>
        <dbReference type="EMBL" id="KAB7892356.1"/>
    </source>
</evidence>
<gene>
    <name evidence="4" type="ORF">GBG18_02705</name>
    <name evidence="3" type="ORF">GBG19_02675</name>
    <name evidence="2" type="ORF">GBG19_12305</name>
</gene>
<dbReference type="AlphaFoldDB" id="A0A6L4WPW2"/>
<organism evidence="2 6">
    <name type="scientific">Poseidonibacter ostreae</name>
    <dbReference type="NCBI Taxonomy" id="2654171"/>
    <lineage>
        <taxon>Bacteria</taxon>
        <taxon>Pseudomonadati</taxon>
        <taxon>Campylobacterota</taxon>
        <taxon>Epsilonproteobacteria</taxon>
        <taxon>Campylobacterales</taxon>
        <taxon>Arcobacteraceae</taxon>
        <taxon>Poseidonibacter</taxon>
    </lineage>
</organism>
<reference evidence="5 6" key="1">
    <citation type="submission" date="2019-10" db="EMBL/GenBank/DDBJ databases">
        <title>Poseidonibacter ostreae sp. nov., isolated from the gut of the Ostrea denselamellosa.</title>
        <authorList>
            <person name="Choi A."/>
        </authorList>
    </citation>
    <scope>NUCLEOTIDE SEQUENCE [LARGE SCALE GENOMIC DNA]</scope>
    <source>
        <strain evidence="2 6">SJOD-M-33</strain>
        <strain evidence="4 5">SJOD-M-5</strain>
    </source>
</reference>